<protein>
    <submittedName>
        <fullName evidence="1">Apolipoprotein C-I</fullName>
    </submittedName>
</protein>
<dbReference type="EMBL" id="ANOF01000047">
    <property type="protein sequence ID" value="EMI28109.1"/>
    <property type="molecule type" value="Genomic_DNA"/>
</dbReference>
<evidence type="ECO:0000313" key="1">
    <source>
        <dbReference type="EMBL" id="EMI28109.1"/>
    </source>
</evidence>
<gene>
    <name evidence="1" type="ORF">RESH_01330</name>
</gene>
<sequence length="346" mass="39317">MGGKLPWGVKIGKPARVSVKNRPCKCEILAGELPLDLRRWSLRIWIAPSGESSNLRAGLPAFRLSRVEICGDCWQVLRRSARFFRFRGSVCRSSTPLSIANMSMQPPSVPAVPPDHPGLEALLRRMGEAVGIMDDTVFENDKFVGFFQSFRPDGNGLDGVFDQLECSDELRERLTHLFDVAGDDRRPQGGRDAFFLVRSPNPIDPAVVESKAVDWVERVTDLAEKLGHPEAAERLGGITKHRVLEGIPPKHPKQDHEKTNLLKTFQDVVEKLVTDIAIPDPFAETLRAPYYFVSCDAGVRDHLMWPLYRDHVDVEEPFQPYFDLWSHGVKFRVYQENQVDWYMPRL</sequence>
<evidence type="ECO:0000313" key="2">
    <source>
        <dbReference type="Proteomes" id="UP000011996"/>
    </source>
</evidence>
<keyword evidence="1" id="KW-0449">Lipoprotein</keyword>
<proteinExistence type="predicted"/>
<reference evidence="1 2" key="1">
    <citation type="journal article" date="2013" name="Mar. Genomics">
        <title>Expression of sulfatases in Rhodopirellula baltica and the diversity of sulfatases in the genus Rhodopirellula.</title>
        <authorList>
            <person name="Wegner C.E."/>
            <person name="Richter-Heitmann T."/>
            <person name="Klindworth A."/>
            <person name="Klockow C."/>
            <person name="Richter M."/>
            <person name="Achstetter T."/>
            <person name="Glockner F.O."/>
            <person name="Harder J."/>
        </authorList>
    </citation>
    <scope>NUCLEOTIDE SEQUENCE [LARGE SCALE GENOMIC DNA]</scope>
    <source>
        <strain evidence="1 2">SH398</strain>
    </source>
</reference>
<accession>M5SPC2</accession>
<dbReference type="Proteomes" id="UP000011996">
    <property type="component" value="Unassembled WGS sequence"/>
</dbReference>
<dbReference type="STRING" id="1263868.RESH_01330"/>
<comment type="caution">
    <text evidence="1">The sequence shown here is derived from an EMBL/GenBank/DDBJ whole genome shotgun (WGS) entry which is preliminary data.</text>
</comment>
<name>M5SPC2_9BACT</name>
<dbReference type="AlphaFoldDB" id="M5SPC2"/>
<dbReference type="PATRIC" id="fig|1263868.3.peg.1428"/>
<organism evidence="1 2">
    <name type="scientific">Rhodopirellula europaea SH398</name>
    <dbReference type="NCBI Taxonomy" id="1263868"/>
    <lineage>
        <taxon>Bacteria</taxon>
        <taxon>Pseudomonadati</taxon>
        <taxon>Planctomycetota</taxon>
        <taxon>Planctomycetia</taxon>
        <taxon>Pirellulales</taxon>
        <taxon>Pirellulaceae</taxon>
        <taxon>Rhodopirellula</taxon>
    </lineage>
</organism>